<evidence type="ECO:0000259" key="3">
    <source>
        <dbReference type="PROSITE" id="PS50110"/>
    </source>
</evidence>
<dbReference type="InterPro" id="IPR011006">
    <property type="entry name" value="CheY-like_superfamily"/>
</dbReference>
<accession>A0A916UTP4</accession>
<dbReference type="AlphaFoldDB" id="A0A916UTP4"/>
<proteinExistence type="predicted"/>
<organism evidence="4 5">
    <name type="scientific">Chelatococcus reniformis</name>
    <dbReference type="NCBI Taxonomy" id="1494448"/>
    <lineage>
        <taxon>Bacteria</taxon>
        <taxon>Pseudomonadati</taxon>
        <taxon>Pseudomonadota</taxon>
        <taxon>Alphaproteobacteria</taxon>
        <taxon>Hyphomicrobiales</taxon>
        <taxon>Chelatococcaceae</taxon>
        <taxon>Chelatococcus</taxon>
    </lineage>
</organism>
<gene>
    <name evidence="4" type="ORF">GCM10010994_48000</name>
</gene>
<dbReference type="Proteomes" id="UP000637002">
    <property type="component" value="Unassembled WGS sequence"/>
</dbReference>
<dbReference type="Gene3D" id="3.40.50.2300">
    <property type="match status" value="1"/>
</dbReference>
<feature type="domain" description="Response regulatory" evidence="3">
    <location>
        <begin position="9"/>
        <end position="124"/>
    </location>
</feature>
<dbReference type="PANTHER" id="PTHR44591">
    <property type="entry name" value="STRESS RESPONSE REGULATOR PROTEIN 1"/>
    <property type="match status" value="1"/>
</dbReference>
<dbReference type="SMART" id="SM00448">
    <property type="entry name" value="REC"/>
    <property type="match status" value="1"/>
</dbReference>
<evidence type="ECO:0000256" key="2">
    <source>
        <dbReference type="PROSITE-ProRule" id="PRU00169"/>
    </source>
</evidence>
<evidence type="ECO:0000313" key="5">
    <source>
        <dbReference type="Proteomes" id="UP000637002"/>
    </source>
</evidence>
<reference evidence="4" key="2">
    <citation type="submission" date="2020-09" db="EMBL/GenBank/DDBJ databases">
        <authorList>
            <person name="Sun Q."/>
            <person name="Zhou Y."/>
        </authorList>
    </citation>
    <scope>NUCLEOTIDE SEQUENCE</scope>
    <source>
        <strain evidence="4">CGMCC 1.12919</strain>
    </source>
</reference>
<keyword evidence="5" id="KW-1185">Reference proteome</keyword>
<dbReference type="EMBL" id="BMGG01000009">
    <property type="protein sequence ID" value="GGC84485.1"/>
    <property type="molecule type" value="Genomic_DNA"/>
</dbReference>
<keyword evidence="1 2" id="KW-0597">Phosphoprotein</keyword>
<dbReference type="GO" id="GO:0000160">
    <property type="term" value="P:phosphorelay signal transduction system"/>
    <property type="evidence" value="ECO:0007669"/>
    <property type="project" value="InterPro"/>
</dbReference>
<evidence type="ECO:0000313" key="4">
    <source>
        <dbReference type="EMBL" id="GGC84485.1"/>
    </source>
</evidence>
<dbReference type="RefSeq" id="WP_188611869.1">
    <property type="nucleotide sequence ID" value="NZ_BMGG01000009.1"/>
</dbReference>
<dbReference type="SUPFAM" id="SSF52172">
    <property type="entry name" value="CheY-like"/>
    <property type="match status" value="1"/>
</dbReference>
<protein>
    <submittedName>
        <fullName evidence="4">Response regulator</fullName>
    </submittedName>
</protein>
<name>A0A916UTP4_9HYPH</name>
<feature type="modified residue" description="4-aspartylphosphate" evidence="2">
    <location>
        <position position="59"/>
    </location>
</feature>
<comment type="caution">
    <text evidence="4">The sequence shown here is derived from an EMBL/GenBank/DDBJ whole genome shotgun (WGS) entry which is preliminary data.</text>
</comment>
<reference evidence="4" key="1">
    <citation type="journal article" date="2014" name="Int. J. Syst. Evol. Microbiol.">
        <title>Complete genome sequence of Corynebacterium casei LMG S-19264T (=DSM 44701T), isolated from a smear-ripened cheese.</title>
        <authorList>
            <consortium name="US DOE Joint Genome Institute (JGI-PGF)"/>
            <person name="Walter F."/>
            <person name="Albersmeier A."/>
            <person name="Kalinowski J."/>
            <person name="Ruckert C."/>
        </authorList>
    </citation>
    <scope>NUCLEOTIDE SEQUENCE</scope>
    <source>
        <strain evidence="4">CGMCC 1.12919</strain>
    </source>
</reference>
<dbReference type="InterPro" id="IPR050595">
    <property type="entry name" value="Bact_response_regulator"/>
</dbReference>
<dbReference type="PROSITE" id="PS50110">
    <property type="entry name" value="RESPONSE_REGULATORY"/>
    <property type="match status" value="1"/>
</dbReference>
<dbReference type="Pfam" id="PF00072">
    <property type="entry name" value="Response_reg"/>
    <property type="match status" value="1"/>
</dbReference>
<dbReference type="PANTHER" id="PTHR44591:SF21">
    <property type="entry name" value="TWO-COMPONENT RESPONSE REGULATOR"/>
    <property type="match status" value="1"/>
</dbReference>
<sequence>MTEGATSLCVLVVEDEMFVRMTTVDMLEDLGHTAIEADCARTALELLTHNAAINLLLTDVGLPDMRGPALAKACLELRPGLPVIFATGYDSRSVVDEFESGGLMGVLNKPFQLRDLETVLSTTLRRLPD</sequence>
<dbReference type="InterPro" id="IPR001789">
    <property type="entry name" value="Sig_transdc_resp-reg_receiver"/>
</dbReference>
<evidence type="ECO:0000256" key="1">
    <source>
        <dbReference type="ARBA" id="ARBA00022553"/>
    </source>
</evidence>